<feature type="transmembrane region" description="Helical" evidence="13">
    <location>
        <begin position="181"/>
        <end position="203"/>
    </location>
</feature>
<dbReference type="PATRIC" id="fig|381306.5.peg.748"/>
<evidence type="ECO:0000256" key="1">
    <source>
        <dbReference type="ARBA" id="ARBA00004429"/>
    </source>
</evidence>
<dbReference type="PIRSF" id="PIRSF003097">
    <property type="entry name" value="FtsX"/>
    <property type="match status" value="1"/>
</dbReference>
<feature type="domain" description="ABC3 transporter permease C-terminal" evidence="14">
    <location>
        <begin position="181"/>
        <end position="286"/>
    </location>
</feature>
<keyword evidence="10 12" id="KW-0472">Membrane</keyword>
<keyword evidence="5 12" id="KW-1003">Cell membrane</keyword>
<evidence type="ECO:0000256" key="12">
    <source>
        <dbReference type="PIRNR" id="PIRNR003097"/>
    </source>
</evidence>
<evidence type="ECO:0000256" key="13">
    <source>
        <dbReference type="SAM" id="Phobius"/>
    </source>
</evidence>
<evidence type="ECO:0000313" key="17">
    <source>
        <dbReference type="Proteomes" id="UP000183104"/>
    </source>
</evidence>
<feature type="transmembrane region" description="Helical" evidence="13">
    <location>
        <begin position="275"/>
        <end position="295"/>
    </location>
</feature>
<dbReference type="PANTHER" id="PTHR47755:SF1">
    <property type="entry name" value="CELL DIVISION PROTEIN FTSX"/>
    <property type="match status" value="1"/>
</dbReference>
<dbReference type="Proteomes" id="UP000183104">
    <property type="component" value="Unassembled WGS sequence"/>
</dbReference>
<evidence type="ECO:0000256" key="6">
    <source>
        <dbReference type="ARBA" id="ARBA00022519"/>
    </source>
</evidence>
<accession>A0A0P9ELN4</accession>
<comment type="similarity">
    <text evidence="2 12">Belongs to the ABC-4 integral membrane protein family. FtsX subfamily.</text>
</comment>
<dbReference type="Gene3D" id="3.30.70.3040">
    <property type="match status" value="1"/>
</dbReference>
<comment type="subunit">
    <text evidence="3">Forms a membrane-associated complex with FtsE.</text>
</comment>
<organism evidence="16 17">
    <name type="scientific">Thiohalorhabdus denitrificans</name>
    <dbReference type="NCBI Taxonomy" id="381306"/>
    <lineage>
        <taxon>Bacteria</taxon>
        <taxon>Pseudomonadati</taxon>
        <taxon>Pseudomonadota</taxon>
        <taxon>Gammaproteobacteria</taxon>
        <taxon>Thiohalorhabdales</taxon>
        <taxon>Thiohalorhabdaceae</taxon>
        <taxon>Thiohalorhabdus</taxon>
    </lineage>
</organism>
<evidence type="ECO:0000259" key="15">
    <source>
        <dbReference type="Pfam" id="PF18075"/>
    </source>
</evidence>
<evidence type="ECO:0000256" key="4">
    <source>
        <dbReference type="ARBA" id="ARBA00021907"/>
    </source>
</evidence>
<keyword evidence="17" id="KW-1185">Reference proteome</keyword>
<comment type="subcellular location">
    <subcellularLocation>
        <location evidence="1">Cell inner membrane</location>
        <topology evidence="1">Multi-pass membrane protein</topology>
    </subcellularLocation>
</comment>
<dbReference type="PANTHER" id="PTHR47755">
    <property type="entry name" value="CELL DIVISION PROTEIN FTSX"/>
    <property type="match status" value="1"/>
</dbReference>
<keyword evidence="9 13" id="KW-1133">Transmembrane helix</keyword>
<evidence type="ECO:0000256" key="11">
    <source>
        <dbReference type="ARBA" id="ARBA00023306"/>
    </source>
</evidence>
<feature type="transmembrane region" description="Helical" evidence="13">
    <location>
        <begin position="28"/>
        <end position="47"/>
    </location>
</feature>
<feature type="domain" description="FtsX extracellular" evidence="15">
    <location>
        <begin position="66"/>
        <end position="157"/>
    </location>
</feature>
<dbReference type="GO" id="GO:0032153">
    <property type="term" value="C:cell division site"/>
    <property type="evidence" value="ECO:0007669"/>
    <property type="project" value="TreeGrafter"/>
</dbReference>
<dbReference type="NCBIfam" id="TIGR00439">
    <property type="entry name" value="FtsX_Gneg"/>
    <property type="match status" value="1"/>
</dbReference>
<dbReference type="InterPro" id="IPR003838">
    <property type="entry name" value="ABC3_permease_C"/>
</dbReference>
<evidence type="ECO:0000313" key="16">
    <source>
        <dbReference type="EMBL" id="SCY01046.1"/>
    </source>
</evidence>
<keyword evidence="11 12" id="KW-0131">Cell cycle</keyword>
<protein>
    <recommendedName>
        <fullName evidence="4 12">Cell division protein FtsX</fullName>
    </recommendedName>
</protein>
<evidence type="ECO:0000256" key="5">
    <source>
        <dbReference type="ARBA" id="ARBA00022475"/>
    </source>
</evidence>
<dbReference type="STRING" id="381306.AN478_10000"/>
<evidence type="ECO:0000256" key="7">
    <source>
        <dbReference type="ARBA" id="ARBA00022618"/>
    </source>
</evidence>
<gene>
    <name evidence="16" type="ORF">SAMN05661077_1037</name>
</gene>
<evidence type="ECO:0000256" key="3">
    <source>
        <dbReference type="ARBA" id="ARBA00011160"/>
    </source>
</evidence>
<dbReference type="InterPro" id="IPR040690">
    <property type="entry name" value="FtsX_ECD"/>
</dbReference>
<evidence type="ECO:0000256" key="9">
    <source>
        <dbReference type="ARBA" id="ARBA00022989"/>
    </source>
</evidence>
<dbReference type="Pfam" id="PF02687">
    <property type="entry name" value="FtsX"/>
    <property type="match status" value="1"/>
</dbReference>
<reference evidence="17" key="1">
    <citation type="submission" date="2016-10" db="EMBL/GenBank/DDBJ databases">
        <authorList>
            <person name="Varghese N."/>
        </authorList>
    </citation>
    <scope>NUCLEOTIDE SEQUENCE [LARGE SCALE GENOMIC DNA]</scope>
    <source>
        <strain evidence="17">HL 19</strain>
    </source>
</reference>
<dbReference type="InterPro" id="IPR004513">
    <property type="entry name" value="FtsX"/>
</dbReference>
<dbReference type="AlphaFoldDB" id="A0A0P9ELN4"/>
<dbReference type="OrthoDB" id="9813411at2"/>
<dbReference type="GO" id="GO:0051301">
    <property type="term" value="P:cell division"/>
    <property type="evidence" value="ECO:0007669"/>
    <property type="project" value="UniProtKB-KW"/>
</dbReference>
<keyword evidence="7 12" id="KW-0132">Cell division</keyword>
<proteinExistence type="inferred from homology"/>
<evidence type="ECO:0000256" key="10">
    <source>
        <dbReference type="ARBA" id="ARBA00023136"/>
    </source>
</evidence>
<dbReference type="GO" id="GO:0005886">
    <property type="term" value="C:plasma membrane"/>
    <property type="evidence" value="ECO:0007669"/>
    <property type="project" value="UniProtKB-SubCell"/>
</dbReference>
<dbReference type="Pfam" id="PF18075">
    <property type="entry name" value="FtsX_ECD"/>
    <property type="match status" value="1"/>
</dbReference>
<keyword evidence="8 13" id="KW-0812">Transmembrane</keyword>
<name>A0A0P9ELN4_9GAMM</name>
<evidence type="ECO:0000256" key="8">
    <source>
        <dbReference type="ARBA" id="ARBA00022692"/>
    </source>
</evidence>
<evidence type="ECO:0000259" key="14">
    <source>
        <dbReference type="Pfam" id="PF02687"/>
    </source>
</evidence>
<dbReference type="RefSeq" id="WP_054966474.1">
    <property type="nucleotide sequence ID" value="NZ_FMUN01000002.1"/>
</dbReference>
<evidence type="ECO:0000256" key="2">
    <source>
        <dbReference type="ARBA" id="ARBA00007379"/>
    </source>
</evidence>
<feature type="transmembrane region" description="Helical" evidence="13">
    <location>
        <begin position="224"/>
        <end position="255"/>
    </location>
</feature>
<dbReference type="InterPro" id="IPR047590">
    <property type="entry name" value="FtsX_proteobact-type"/>
</dbReference>
<dbReference type="EMBL" id="FMUN01000002">
    <property type="protein sequence ID" value="SCY01046.1"/>
    <property type="molecule type" value="Genomic_DNA"/>
</dbReference>
<keyword evidence="6 12" id="KW-0997">Cell inner membrane</keyword>
<sequence>MNPRIRLHQHREALDDALAQLGRAPGSTLLTTLVLALALALPATLLVTTDNLERLTERFDAPGTLNVFLVPNDPPDREALEERLRGLDGVRAVAFTPPDEALEEAADLLGLGDALAGMPDNPLPGSFRVTVAPAQRAPERMSGLAEDIGGWSGVDQVQYERQWVERFQAVVDFLGSLGGGIALVLGGVVILVIGNTIRLAVAARRREIEVVKMIGGTDAFVRRPFLYAGLIQGLLAAVGAGVLVAVALAFLDAAVADLAARYGARLGLEGPGAGFYGYLLLAGGALGWLGSRVAVRRHLREIEPA</sequence>
<comment type="function">
    <text evidence="12">Part of the ABC transporter FtsEX involved in cellular division.</text>
</comment>